<organism evidence="1 2">
    <name type="scientific">Draconibacterium aestuarii</name>
    <dbReference type="NCBI Taxonomy" id="2998507"/>
    <lineage>
        <taxon>Bacteria</taxon>
        <taxon>Pseudomonadati</taxon>
        <taxon>Bacteroidota</taxon>
        <taxon>Bacteroidia</taxon>
        <taxon>Marinilabiliales</taxon>
        <taxon>Prolixibacteraceae</taxon>
        <taxon>Draconibacterium</taxon>
    </lineage>
</organism>
<dbReference type="EMBL" id="JAPOHD010000067">
    <property type="protein sequence ID" value="MCY1723260.1"/>
    <property type="molecule type" value="Genomic_DNA"/>
</dbReference>
<gene>
    <name evidence="1" type="ORF">OU798_23120</name>
</gene>
<evidence type="ECO:0008006" key="3">
    <source>
        <dbReference type="Google" id="ProtNLM"/>
    </source>
</evidence>
<name>A0A9X3FHH5_9BACT</name>
<reference evidence="1" key="1">
    <citation type="submission" date="2022-11" db="EMBL/GenBank/DDBJ databases">
        <title>Marilongibacter aestuarii gen. nov., sp. nov., isolated from tidal flat sediment.</title>
        <authorList>
            <person name="Jiayan W."/>
        </authorList>
    </citation>
    <scope>NUCLEOTIDE SEQUENCE</scope>
    <source>
        <strain evidence="1">Z1-6</strain>
    </source>
</reference>
<dbReference type="AlphaFoldDB" id="A0A9X3FHH5"/>
<protein>
    <recommendedName>
        <fullName evidence="3">Glycosyl transferase family 11</fullName>
    </recommendedName>
</protein>
<dbReference type="Proteomes" id="UP001145087">
    <property type="component" value="Unassembled WGS sequence"/>
</dbReference>
<evidence type="ECO:0000313" key="2">
    <source>
        <dbReference type="Proteomes" id="UP001145087"/>
    </source>
</evidence>
<dbReference type="RefSeq" id="WP_343335585.1">
    <property type="nucleotide sequence ID" value="NZ_JAPOHD010000067.1"/>
</dbReference>
<comment type="caution">
    <text evidence="1">The sequence shown here is derived from an EMBL/GenBank/DDBJ whole genome shotgun (WGS) entry which is preliminary data.</text>
</comment>
<sequence>MIILHAEGQTCNRFFTYLNFIADSFETGEKIVILAPDVSFKDYPHLRNLNILKFPFYSDILVKLVGYDTYIKFLQKVLGNTYSLRFLLYLFKIFPSVRFIKAATGSYKSKKRFIHEIKLKQLFTPRFQIMSEVNSIFESKRTDFDLICGVHLRYGDYRIWLHGKYCYTEEQYHELMLNIKRLFPGRSIAFFISSNEKIDLSLFTDCNCFIITNSTPTKDLYGLSISDYIIGPPSTFSGWASYYGNTPLNFIENPNKEIELSSFKHISEIWN</sequence>
<proteinExistence type="predicted"/>
<evidence type="ECO:0000313" key="1">
    <source>
        <dbReference type="EMBL" id="MCY1723260.1"/>
    </source>
</evidence>
<keyword evidence="2" id="KW-1185">Reference proteome</keyword>
<accession>A0A9X3FHH5</accession>